<dbReference type="PIRSF" id="PIRSF018266">
    <property type="entry name" value="FecR"/>
    <property type="match status" value="1"/>
</dbReference>
<dbReference type="GO" id="GO:0016989">
    <property type="term" value="F:sigma factor antagonist activity"/>
    <property type="evidence" value="ECO:0007669"/>
    <property type="project" value="TreeGrafter"/>
</dbReference>
<sequence length="329" mass="38297">MSKIRQIIQEYFNNTYSESIRKKFSIWLVDSKATEEKDKTLQEIWDNLNISADTSTESSYLQLQHRLFIGRKTYRRQLFRKIEKITAVFLIPILSVAFSYFYLKNSKLPAIENIEYAEYFVPNGEIRTLTLPDSSKVLLNSGSVLIYPQKFDGKTRDLYLNGEACFTVVRDENKPFIVKTQDMHVEVLGTVFNVSSYADSGNSSTTLESGVVNIRLKNKQSESILLKPNEQMLYNRKSGVSEVKQVNIETILAWKEGHLVLQSMSMDEIIKTIERRYDVTIFLNSNKYNKEKITAKFIHGEKINEFFAVLQQLIPYMKYKIEGKKVYIY</sequence>
<accession>A0A5J4RKK0</accession>
<dbReference type="InterPro" id="IPR032508">
    <property type="entry name" value="FecR_C"/>
</dbReference>
<evidence type="ECO:0000313" key="4">
    <source>
        <dbReference type="EMBL" id="KAA6333680.1"/>
    </source>
</evidence>
<organism evidence="4">
    <name type="scientific">termite gut metagenome</name>
    <dbReference type="NCBI Taxonomy" id="433724"/>
    <lineage>
        <taxon>unclassified sequences</taxon>
        <taxon>metagenomes</taxon>
        <taxon>organismal metagenomes</taxon>
    </lineage>
</organism>
<dbReference type="Pfam" id="PF04773">
    <property type="entry name" value="FecR"/>
    <property type="match status" value="1"/>
</dbReference>
<keyword evidence="1" id="KW-0472">Membrane</keyword>
<name>A0A5J4RKK0_9ZZZZ</name>
<evidence type="ECO:0008006" key="5">
    <source>
        <dbReference type="Google" id="ProtNLM"/>
    </source>
</evidence>
<gene>
    <name evidence="4" type="ORF">EZS27_017937</name>
</gene>
<dbReference type="InterPro" id="IPR012373">
    <property type="entry name" value="Ferrdict_sens_TM"/>
</dbReference>
<dbReference type="EMBL" id="SNRY01001084">
    <property type="protein sequence ID" value="KAA6333680.1"/>
    <property type="molecule type" value="Genomic_DNA"/>
</dbReference>
<reference evidence="4" key="1">
    <citation type="submission" date="2019-03" db="EMBL/GenBank/DDBJ databases">
        <title>Single cell metagenomics reveals metabolic interactions within the superorganism composed of flagellate Streblomastix strix and complex community of Bacteroidetes bacteria on its surface.</title>
        <authorList>
            <person name="Treitli S.C."/>
            <person name="Kolisko M."/>
            <person name="Husnik F."/>
            <person name="Keeling P."/>
            <person name="Hampl V."/>
        </authorList>
    </citation>
    <scope>NUCLEOTIDE SEQUENCE</scope>
    <source>
        <strain evidence="4">STM</strain>
    </source>
</reference>
<proteinExistence type="predicted"/>
<protein>
    <recommendedName>
        <fullName evidence="5">FecR protein domain-containing protein</fullName>
    </recommendedName>
</protein>
<comment type="caution">
    <text evidence="4">The sequence shown here is derived from an EMBL/GenBank/DDBJ whole genome shotgun (WGS) entry which is preliminary data.</text>
</comment>
<dbReference type="AlphaFoldDB" id="A0A5J4RKK0"/>
<dbReference type="Gene3D" id="3.55.50.30">
    <property type="match status" value="1"/>
</dbReference>
<feature type="domain" description="Protein FecR C-terminal" evidence="3">
    <location>
        <begin position="259"/>
        <end position="328"/>
    </location>
</feature>
<dbReference type="PANTHER" id="PTHR30273:SF2">
    <property type="entry name" value="PROTEIN FECR"/>
    <property type="match status" value="1"/>
</dbReference>
<dbReference type="Pfam" id="PF16344">
    <property type="entry name" value="FecR_C"/>
    <property type="match status" value="1"/>
</dbReference>
<dbReference type="PANTHER" id="PTHR30273">
    <property type="entry name" value="PERIPLASMIC SIGNAL SENSOR AND SIGMA FACTOR ACTIVATOR FECR-RELATED"/>
    <property type="match status" value="1"/>
</dbReference>
<keyword evidence="1" id="KW-0812">Transmembrane</keyword>
<feature type="transmembrane region" description="Helical" evidence="1">
    <location>
        <begin position="85"/>
        <end position="103"/>
    </location>
</feature>
<evidence type="ECO:0000256" key="1">
    <source>
        <dbReference type="SAM" id="Phobius"/>
    </source>
</evidence>
<evidence type="ECO:0000259" key="2">
    <source>
        <dbReference type="Pfam" id="PF04773"/>
    </source>
</evidence>
<dbReference type="InterPro" id="IPR006860">
    <property type="entry name" value="FecR"/>
</dbReference>
<feature type="domain" description="FecR protein" evidence="2">
    <location>
        <begin position="120"/>
        <end position="212"/>
    </location>
</feature>
<evidence type="ECO:0000259" key="3">
    <source>
        <dbReference type="Pfam" id="PF16344"/>
    </source>
</evidence>
<dbReference type="Gene3D" id="2.60.120.1440">
    <property type="match status" value="1"/>
</dbReference>
<keyword evidence="1" id="KW-1133">Transmembrane helix</keyword>
<dbReference type="FunFam" id="2.60.120.1440:FF:000001">
    <property type="entry name" value="Putative anti-sigma factor"/>
    <property type="match status" value="1"/>
</dbReference>